<dbReference type="AlphaFoldDB" id="A0A5D4T2E2"/>
<reference evidence="2 3" key="1">
    <citation type="submission" date="2019-08" db="EMBL/GenBank/DDBJ databases">
        <title>Bacillus genomes from the desert of Cuatro Cienegas, Coahuila.</title>
        <authorList>
            <person name="Olmedo-Alvarez G."/>
        </authorList>
    </citation>
    <scope>NUCLEOTIDE SEQUENCE [LARGE SCALE GENOMIC DNA]</scope>
    <source>
        <strain evidence="2 3">CH98b_3T</strain>
    </source>
</reference>
<evidence type="ECO:0000313" key="2">
    <source>
        <dbReference type="EMBL" id="TYS68612.1"/>
    </source>
</evidence>
<dbReference type="SUPFAM" id="SSF53187">
    <property type="entry name" value="Zn-dependent exopeptidases"/>
    <property type="match status" value="1"/>
</dbReference>
<keyword evidence="1" id="KW-1133">Transmembrane helix</keyword>
<dbReference type="Gene3D" id="3.40.630.40">
    <property type="entry name" value="Zn-dependent exopeptidases"/>
    <property type="match status" value="1"/>
</dbReference>
<keyword evidence="1" id="KW-0812">Transmembrane</keyword>
<name>A0A5D4T2E2_9BACI</name>
<evidence type="ECO:0000256" key="1">
    <source>
        <dbReference type="SAM" id="Phobius"/>
    </source>
</evidence>
<dbReference type="EMBL" id="VTET01000010">
    <property type="protein sequence ID" value="TYS68612.1"/>
    <property type="molecule type" value="Genomic_DNA"/>
</dbReference>
<comment type="caution">
    <text evidence="2">The sequence shown here is derived from an EMBL/GenBank/DDBJ whole genome shotgun (WGS) entry which is preliminary data.</text>
</comment>
<dbReference type="OrthoDB" id="1633470at2"/>
<evidence type="ECO:0000313" key="3">
    <source>
        <dbReference type="Proteomes" id="UP000324517"/>
    </source>
</evidence>
<accession>A0A5D4T2E2</accession>
<organism evidence="2 3">
    <name type="scientific">Sutcliffiella horikoshii</name>
    <dbReference type="NCBI Taxonomy" id="79883"/>
    <lineage>
        <taxon>Bacteria</taxon>
        <taxon>Bacillati</taxon>
        <taxon>Bacillota</taxon>
        <taxon>Bacilli</taxon>
        <taxon>Bacillales</taxon>
        <taxon>Bacillaceae</taxon>
        <taxon>Sutcliffiella</taxon>
    </lineage>
</organism>
<dbReference type="Proteomes" id="UP000324517">
    <property type="component" value="Unassembled WGS sequence"/>
</dbReference>
<proteinExistence type="predicted"/>
<dbReference type="InterPro" id="IPR010897">
    <property type="entry name" value="Spore_II_P"/>
</dbReference>
<keyword evidence="1" id="KW-0472">Membrane</keyword>
<dbReference type="Pfam" id="PF07454">
    <property type="entry name" value="SpoIIP"/>
    <property type="match status" value="1"/>
</dbReference>
<feature type="transmembrane region" description="Helical" evidence="1">
    <location>
        <begin position="12"/>
        <end position="34"/>
    </location>
</feature>
<gene>
    <name evidence="2" type="ORF">FZC75_18140</name>
</gene>
<protein>
    <submittedName>
        <fullName evidence="2">Stage II sporulation protein P</fullName>
    </submittedName>
</protein>
<sequence length="382" mass="43240">MESTKRTGFFLFINNTVIFLVLLFIVISTITSVLSTKLSSEYVGNILRKVQSTELYLNIIQSQNHYLTGKDVEVPKLPIMELSFELATNLKPYDIRSFLGNEIPGFFAYDTQFYVAGKGTDYTDIPFESSAPMEVLLKEREIAEEMLLVDEDEEEPTPAPEKTIDETIVHIYQSHSWESYLPLLRGVSEPDDATSNNPEANVIAVGKMLKNELADKGIKANHDTRNVPKDLAARGWNYNHSYQYSRETVEAAMTFNSDVEYLIDIHRDALRKEKTTEVIDGKSYARLLFVVGTAHKNYEKNLEFAESIHHAIEKKYPGLSRGVIPKGKSTGNGLYNQDLSNRAILLEVGGVDNNLEEARNSIKAFADIYSEIVWEEREAGEF</sequence>
<dbReference type="NCBIfam" id="TIGR02867">
    <property type="entry name" value="spore_II_P"/>
    <property type="match status" value="1"/>
</dbReference>